<reference evidence="6 7" key="1">
    <citation type="submission" date="2015-09" db="EMBL/GenBank/DDBJ databases">
        <title>Genome sequencing project for genomic taxonomy and phylogenomics of Bacillus-like bacteria.</title>
        <authorList>
            <person name="Liu B."/>
            <person name="Wang J."/>
            <person name="Zhu Y."/>
            <person name="Liu G."/>
            <person name="Chen Q."/>
            <person name="Chen Z."/>
            <person name="Lan J."/>
            <person name="Che J."/>
            <person name="Ge C."/>
            <person name="Shi H."/>
            <person name="Pan Z."/>
            <person name="Liu X."/>
        </authorList>
    </citation>
    <scope>NUCLEOTIDE SEQUENCE [LARGE SCALE GENOMIC DNA]</scope>
    <source>
        <strain evidence="6 7">DSM 8552</strain>
    </source>
</reference>
<sequence length="403" mass="44326">MEKRREHPVTNKRRMIPYLLVIIAIGVGGAFMAMKGTDTVTMAAAEKNTLLTADTVNAAFQGVGGKVTSILVGEEQPVKQGDILMQLDSTDLDLQIRKVHSDIQQQEIKIKQAKDAFQNGYEKVSTQEQQARLGIESAQASESLLNQGTRTEDLERQKLAIEAALQALDLAQTNYDRTKSLFDSGAVSKAALDTASNQLESTQNGLSQQQAVLQKMQTGATTQERQQARLQTEKAKTSMTQTSQARLDIQNSAYNIDLLETQKEALKIQLQTLELQKQRMVLTAPTDGKVTRVVPKVGEIIAPGAPVVLVESKQLYYNLYVDESQISHYQVDGLVNGRVVALNQDVQGKVRFITSAPQYASMRMSREKGQSDVSSFLVRVDVPRTASLLPGMTVEVNTGVDHH</sequence>
<evidence type="ECO:0000313" key="6">
    <source>
        <dbReference type="EMBL" id="KQL45140.1"/>
    </source>
</evidence>
<dbReference type="Gene3D" id="1.10.287.470">
    <property type="entry name" value="Helix hairpin bin"/>
    <property type="match status" value="1"/>
</dbReference>
<dbReference type="Gene3D" id="2.40.50.100">
    <property type="match status" value="1"/>
</dbReference>
<dbReference type="EMBL" id="LJJB01000013">
    <property type="protein sequence ID" value="KQL45140.1"/>
    <property type="molecule type" value="Genomic_DNA"/>
</dbReference>
<keyword evidence="4" id="KW-1133">Transmembrane helix</keyword>
<comment type="subcellular location">
    <subcellularLocation>
        <location evidence="1">Cell envelope</location>
    </subcellularLocation>
</comment>
<dbReference type="Pfam" id="PF25881">
    <property type="entry name" value="HH_YBHG"/>
    <property type="match status" value="1"/>
</dbReference>
<feature type="domain" description="YbhG-like alpha-helical hairpin" evidence="5">
    <location>
        <begin position="127"/>
        <end position="242"/>
    </location>
</feature>
<protein>
    <recommendedName>
        <fullName evidence="5">YbhG-like alpha-helical hairpin domain-containing protein</fullName>
    </recommendedName>
</protein>
<dbReference type="PANTHER" id="PTHR32347">
    <property type="entry name" value="EFFLUX SYSTEM COMPONENT YKNX-RELATED"/>
    <property type="match status" value="1"/>
</dbReference>
<dbReference type="InterPro" id="IPR050465">
    <property type="entry name" value="UPF0194_transport"/>
</dbReference>
<organism evidence="6 7">
    <name type="scientific">Brevibacillus choshinensis</name>
    <dbReference type="NCBI Taxonomy" id="54911"/>
    <lineage>
        <taxon>Bacteria</taxon>
        <taxon>Bacillati</taxon>
        <taxon>Bacillota</taxon>
        <taxon>Bacilli</taxon>
        <taxon>Bacillales</taxon>
        <taxon>Paenibacillaceae</taxon>
        <taxon>Brevibacillus</taxon>
    </lineage>
</organism>
<keyword evidence="4" id="KW-0472">Membrane</keyword>
<evidence type="ECO:0000256" key="2">
    <source>
        <dbReference type="ARBA" id="ARBA00023054"/>
    </source>
</evidence>
<gene>
    <name evidence="6" type="ORF">AN963_27990</name>
</gene>
<dbReference type="Gene3D" id="2.40.30.170">
    <property type="match status" value="1"/>
</dbReference>
<keyword evidence="2 3" id="KW-0175">Coiled coil</keyword>
<proteinExistence type="predicted"/>
<name>A0ABR5N3R5_BRECH</name>
<evidence type="ECO:0000256" key="3">
    <source>
        <dbReference type="SAM" id="Coils"/>
    </source>
</evidence>
<accession>A0ABR5N3R5</accession>
<comment type="caution">
    <text evidence="6">The sequence shown here is derived from an EMBL/GenBank/DDBJ whole genome shotgun (WGS) entry which is preliminary data.</text>
</comment>
<feature type="transmembrane region" description="Helical" evidence="4">
    <location>
        <begin position="15"/>
        <end position="34"/>
    </location>
</feature>
<evidence type="ECO:0000256" key="1">
    <source>
        <dbReference type="ARBA" id="ARBA00004196"/>
    </source>
</evidence>
<feature type="coiled-coil region" evidence="3">
    <location>
        <begin position="256"/>
        <end position="283"/>
    </location>
</feature>
<dbReference type="PANTHER" id="PTHR32347:SF23">
    <property type="entry name" value="BLL5650 PROTEIN"/>
    <property type="match status" value="1"/>
</dbReference>
<keyword evidence="7" id="KW-1185">Reference proteome</keyword>
<keyword evidence="4" id="KW-0812">Transmembrane</keyword>
<evidence type="ECO:0000259" key="5">
    <source>
        <dbReference type="Pfam" id="PF25881"/>
    </source>
</evidence>
<dbReference type="SUPFAM" id="SSF111369">
    <property type="entry name" value="HlyD-like secretion proteins"/>
    <property type="match status" value="1"/>
</dbReference>
<evidence type="ECO:0000256" key="4">
    <source>
        <dbReference type="SAM" id="Phobius"/>
    </source>
</evidence>
<dbReference type="InterPro" id="IPR059052">
    <property type="entry name" value="HH_YbhG-like"/>
</dbReference>
<dbReference type="Proteomes" id="UP000051063">
    <property type="component" value="Unassembled WGS sequence"/>
</dbReference>
<evidence type="ECO:0000313" key="7">
    <source>
        <dbReference type="Proteomes" id="UP000051063"/>
    </source>
</evidence>